<dbReference type="EMBL" id="CP039126">
    <property type="protein sequence ID" value="QMW81546.1"/>
    <property type="molecule type" value="Genomic_DNA"/>
</dbReference>
<gene>
    <name evidence="2" type="ORF">E5259_25635</name>
</gene>
<feature type="domain" description="ERCC4" evidence="1">
    <location>
        <begin position="5"/>
        <end position="92"/>
    </location>
</feature>
<evidence type="ECO:0000313" key="3">
    <source>
        <dbReference type="Proteomes" id="UP000515789"/>
    </source>
</evidence>
<evidence type="ECO:0000259" key="1">
    <source>
        <dbReference type="Pfam" id="PF02732"/>
    </source>
</evidence>
<accession>A0A7G5N3V3</accession>
<organism evidence="2 3">
    <name type="scientific">Blautia producta</name>
    <dbReference type="NCBI Taxonomy" id="33035"/>
    <lineage>
        <taxon>Bacteria</taxon>
        <taxon>Bacillati</taxon>
        <taxon>Bacillota</taxon>
        <taxon>Clostridia</taxon>
        <taxon>Lachnospirales</taxon>
        <taxon>Lachnospiraceae</taxon>
        <taxon>Blautia</taxon>
    </lineage>
</organism>
<dbReference type="Proteomes" id="UP000515789">
    <property type="component" value="Chromosome"/>
</dbReference>
<evidence type="ECO:0000313" key="2">
    <source>
        <dbReference type="EMBL" id="QMW81546.1"/>
    </source>
</evidence>
<dbReference type="InterPro" id="IPR006166">
    <property type="entry name" value="ERCC4_domain"/>
</dbReference>
<dbReference type="Pfam" id="PF02732">
    <property type="entry name" value="ERCC4"/>
    <property type="match status" value="1"/>
</dbReference>
<dbReference type="InterPro" id="IPR011335">
    <property type="entry name" value="Restrct_endonuc-II-like"/>
</dbReference>
<protein>
    <recommendedName>
        <fullName evidence="1">ERCC4 domain-containing protein</fullName>
    </recommendedName>
</protein>
<sequence length="177" mass="20368">MVIQVDSREKARAIKKIEAEFDRRGIQHPISKLIVGDYMNYDNPRLIVDRKQNLSEVCGNLTQQHERFRREALLAKELGIQLVILVEDGLKVKSLTDVETWVNPRRWQYCKKHGIPTKGDVDTEIEEFIRAGGTKQPTPGPQLAKMMHTMSEKYGIIWEFCDKRHTGQRIVELLGGG</sequence>
<proteinExistence type="predicted"/>
<dbReference type="GO" id="GO:0004518">
    <property type="term" value="F:nuclease activity"/>
    <property type="evidence" value="ECO:0007669"/>
    <property type="project" value="InterPro"/>
</dbReference>
<reference evidence="2 3" key="1">
    <citation type="submission" date="2019-04" db="EMBL/GenBank/DDBJ databases">
        <authorList>
            <person name="Schori C."/>
            <person name="Ahrens C."/>
        </authorList>
    </citation>
    <scope>NUCLEOTIDE SEQUENCE [LARGE SCALE GENOMIC DNA]</scope>
    <source>
        <strain evidence="2 3">DSM 2950</strain>
    </source>
</reference>
<dbReference type="GO" id="GO:0003677">
    <property type="term" value="F:DNA binding"/>
    <property type="evidence" value="ECO:0007669"/>
    <property type="project" value="InterPro"/>
</dbReference>
<dbReference type="GO" id="GO:0006259">
    <property type="term" value="P:DNA metabolic process"/>
    <property type="evidence" value="ECO:0007669"/>
    <property type="project" value="UniProtKB-ARBA"/>
</dbReference>
<dbReference type="Gene3D" id="3.40.50.10130">
    <property type="match status" value="1"/>
</dbReference>
<dbReference type="SUPFAM" id="SSF52980">
    <property type="entry name" value="Restriction endonuclease-like"/>
    <property type="match status" value="1"/>
</dbReference>
<name>A0A7G5N3V3_9FIRM</name>
<dbReference type="AlphaFoldDB" id="A0A7G5N3V3"/>